<dbReference type="Proteomes" id="UP000663865">
    <property type="component" value="Unassembled WGS sequence"/>
</dbReference>
<dbReference type="Proteomes" id="UP000663833">
    <property type="component" value="Unassembled WGS sequence"/>
</dbReference>
<feature type="chain" id="PRO_5044132481" description="Rhodanese domain-containing protein" evidence="1">
    <location>
        <begin position="27"/>
        <end position="111"/>
    </location>
</feature>
<dbReference type="EMBL" id="CAJOBS010000800">
    <property type="protein sequence ID" value="CAF4643939.1"/>
    <property type="molecule type" value="Genomic_DNA"/>
</dbReference>
<dbReference type="EMBL" id="CAJNYD010003947">
    <property type="protein sequence ID" value="CAF3554682.1"/>
    <property type="molecule type" value="Genomic_DNA"/>
</dbReference>
<dbReference type="InterPro" id="IPR001763">
    <property type="entry name" value="Rhodanese-like_dom"/>
</dbReference>
<sequence>MCSPTKHITLFSIIFLLVSPVPSIVARDSYYKQDDSTFLEQVCSKLGLNEDQCCILAKSTSFLGYAAVATSVGVVGIPALLASMGFTTTGIVGGSWAAWYQATFGIGTGFS</sequence>
<comment type="caution">
    <text evidence="4">The sequence shown here is derived from an EMBL/GenBank/DDBJ whole genome shotgun (WGS) entry which is preliminary data.</text>
</comment>
<evidence type="ECO:0000313" key="7">
    <source>
        <dbReference type="EMBL" id="CAF4423291.1"/>
    </source>
</evidence>
<dbReference type="Proteomes" id="UP000663838">
    <property type="component" value="Unassembled WGS sequence"/>
</dbReference>
<dbReference type="Gene3D" id="6.10.110.10">
    <property type="match status" value="1"/>
</dbReference>
<evidence type="ECO:0000313" key="9">
    <source>
        <dbReference type="Proteomes" id="UP000663869"/>
    </source>
</evidence>
<feature type="domain" description="Rhodanese" evidence="2">
    <location>
        <begin position="79"/>
        <end position="108"/>
    </location>
</feature>
<evidence type="ECO:0000313" key="5">
    <source>
        <dbReference type="EMBL" id="CAF3757638.1"/>
    </source>
</evidence>
<dbReference type="Proteomes" id="UP000663851">
    <property type="component" value="Unassembled WGS sequence"/>
</dbReference>
<accession>A0A818KM75</accession>
<dbReference type="EMBL" id="CAJOBO010001511">
    <property type="protein sequence ID" value="CAF4385234.1"/>
    <property type="molecule type" value="Genomic_DNA"/>
</dbReference>
<dbReference type="Proteomes" id="UP000663862">
    <property type="component" value="Unassembled WGS sequence"/>
</dbReference>
<evidence type="ECO:0000259" key="2">
    <source>
        <dbReference type="PROSITE" id="PS50206"/>
    </source>
</evidence>
<evidence type="ECO:0000313" key="4">
    <source>
        <dbReference type="EMBL" id="CAF3562854.1"/>
    </source>
</evidence>
<organism evidence="4 9">
    <name type="scientific">Rotaria socialis</name>
    <dbReference type="NCBI Taxonomy" id="392032"/>
    <lineage>
        <taxon>Eukaryota</taxon>
        <taxon>Metazoa</taxon>
        <taxon>Spiralia</taxon>
        <taxon>Gnathifera</taxon>
        <taxon>Rotifera</taxon>
        <taxon>Eurotatoria</taxon>
        <taxon>Bdelloidea</taxon>
        <taxon>Philodinida</taxon>
        <taxon>Philodinidae</taxon>
        <taxon>Rotaria</taxon>
    </lineage>
</organism>
<protein>
    <recommendedName>
        <fullName evidence="2">Rhodanese domain-containing protein</fullName>
    </recommendedName>
</protein>
<evidence type="ECO:0000313" key="8">
    <source>
        <dbReference type="EMBL" id="CAF4643939.1"/>
    </source>
</evidence>
<name>A0A818KM75_9BILA</name>
<gene>
    <name evidence="4" type="ORF">FME351_LOCUS20050</name>
    <name evidence="6" type="ORF">HFQ381_LOCUS19022</name>
    <name evidence="5" type="ORF">KIK155_LOCUS30077</name>
    <name evidence="3" type="ORF">LUA448_LOCUS28139</name>
    <name evidence="8" type="ORF">TOA249_LOCUS13486</name>
    <name evidence="7" type="ORF">TSG867_LOCUS14719</name>
</gene>
<evidence type="ECO:0000313" key="3">
    <source>
        <dbReference type="EMBL" id="CAF3554682.1"/>
    </source>
</evidence>
<feature type="signal peptide" evidence="1">
    <location>
        <begin position="1"/>
        <end position="26"/>
    </location>
</feature>
<reference evidence="4" key="1">
    <citation type="submission" date="2021-02" db="EMBL/GenBank/DDBJ databases">
        <authorList>
            <person name="Nowell W R."/>
        </authorList>
    </citation>
    <scope>NUCLEOTIDE SEQUENCE</scope>
</reference>
<evidence type="ECO:0000256" key="1">
    <source>
        <dbReference type="SAM" id="SignalP"/>
    </source>
</evidence>
<dbReference type="EMBL" id="CAJNYV010005589">
    <property type="protein sequence ID" value="CAF3757638.1"/>
    <property type="molecule type" value="Genomic_DNA"/>
</dbReference>
<dbReference type="PROSITE" id="PS50206">
    <property type="entry name" value="RHODANESE_3"/>
    <property type="match status" value="1"/>
</dbReference>
<proteinExistence type="predicted"/>
<dbReference type="InterPro" id="IPR038213">
    <property type="entry name" value="IFI6/IFI27-like_sf"/>
</dbReference>
<evidence type="ECO:0000313" key="6">
    <source>
        <dbReference type="EMBL" id="CAF4385234.1"/>
    </source>
</evidence>
<dbReference type="AlphaFoldDB" id="A0A818KM75"/>
<dbReference type="EMBL" id="CAJNYU010002545">
    <property type="protein sequence ID" value="CAF3562854.1"/>
    <property type="molecule type" value="Genomic_DNA"/>
</dbReference>
<dbReference type="EMBL" id="CAJOBQ010000830">
    <property type="protein sequence ID" value="CAF4423291.1"/>
    <property type="molecule type" value="Genomic_DNA"/>
</dbReference>
<dbReference type="Proteomes" id="UP000663869">
    <property type="component" value="Unassembled WGS sequence"/>
</dbReference>
<keyword evidence="1" id="KW-0732">Signal</keyword>